<dbReference type="InterPro" id="IPR032808">
    <property type="entry name" value="DoxX"/>
</dbReference>
<name>A0A347VNT6_9HELI</name>
<evidence type="ECO:0000313" key="9">
    <source>
        <dbReference type="Proteomes" id="UP000477070"/>
    </source>
</evidence>
<protein>
    <submittedName>
        <fullName evidence="7">DoxX family membrane protein</fullName>
    </submittedName>
</protein>
<evidence type="ECO:0000256" key="5">
    <source>
        <dbReference type="SAM" id="Phobius"/>
    </source>
</evidence>
<reference evidence="7 8" key="2">
    <citation type="journal article" date="2016" name="Infect. Immun.">
        <title>Helicobacter saguini, a Novel Helicobacter Isolated from Cotton-Top Tamarins with Ulcerative Colitis, Has Proinflammatory Properties and Induces Typhlocolitis and Dysplasia in Gnotobiotic IL-10-/- Mice.</title>
        <authorList>
            <person name="Shen Z."/>
            <person name="Mannion A."/>
            <person name="Whary M.T."/>
            <person name="Muthupalani S."/>
            <person name="Sheh A."/>
            <person name="Feng Y."/>
            <person name="Gong G."/>
            <person name="Vandamme P."/>
            <person name="Holcombe H.R."/>
            <person name="Paster B.J."/>
            <person name="Fox J.G."/>
        </authorList>
    </citation>
    <scope>NUCLEOTIDE SEQUENCE [LARGE SCALE GENOMIC DNA]</scope>
    <source>
        <strain evidence="7 8">MIT 97-6194</strain>
    </source>
</reference>
<evidence type="ECO:0000313" key="8">
    <source>
        <dbReference type="Proteomes" id="UP000029714"/>
    </source>
</evidence>
<feature type="transmembrane region" description="Helical" evidence="5">
    <location>
        <begin position="47"/>
        <end position="68"/>
    </location>
</feature>
<dbReference type="RefSeq" id="WP_034573796.1">
    <property type="nucleotide sequence ID" value="NZ_JRMP02000018.1"/>
</dbReference>
<feature type="transmembrane region" description="Helical" evidence="5">
    <location>
        <begin position="100"/>
        <end position="116"/>
    </location>
</feature>
<reference evidence="7" key="3">
    <citation type="submission" date="2018-04" db="EMBL/GenBank/DDBJ databases">
        <authorList>
            <person name="Sheh A."/>
            <person name="Shen Z."/>
            <person name="Mannion A.J."/>
            <person name="Fox J.G."/>
        </authorList>
    </citation>
    <scope>NUCLEOTIDE SEQUENCE</scope>
    <source>
        <strain evidence="7">MIT 97-6194</strain>
    </source>
</reference>
<dbReference type="STRING" id="1548018.LS64_13845"/>
<evidence type="ECO:0000256" key="1">
    <source>
        <dbReference type="ARBA" id="ARBA00004141"/>
    </source>
</evidence>
<dbReference type="EMBL" id="JRMP02000018">
    <property type="protein sequence ID" value="TLD92737.1"/>
    <property type="molecule type" value="Genomic_DNA"/>
</dbReference>
<dbReference type="Proteomes" id="UP000477070">
    <property type="component" value="Unassembled WGS sequence"/>
</dbReference>
<keyword evidence="8" id="KW-1185">Reference proteome</keyword>
<keyword evidence="4 5" id="KW-0472">Membrane</keyword>
<keyword evidence="2 5" id="KW-0812">Transmembrane</keyword>
<gene>
    <name evidence="6" type="ORF">DCO61_08495</name>
    <name evidence="7" type="ORF">LS64_009950</name>
</gene>
<accession>A0A347VNT6</accession>
<organism evidence="7 8">
    <name type="scientific">Helicobacter saguini</name>
    <dbReference type="NCBI Taxonomy" id="1548018"/>
    <lineage>
        <taxon>Bacteria</taxon>
        <taxon>Pseudomonadati</taxon>
        <taxon>Campylobacterota</taxon>
        <taxon>Epsilonproteobacteria</taxon>
        <taxon>Campylobacterales</taxon>
        <taxon>Helicobacteraceae</taxon>
        <taxon>Helicobacter</taxon>
    </lineage>
</organism>
<evidence type="ECO:0000313" key="6">
    <source>
        <dbReference type="EMBL" id="MWV70035.1"/>
    </source>
</evidence>
<dbReference type="OrthoDB" id="4732370at2"/>
<comment type="subcellular location">
    <subcellularLocation>
        <location evidence="1">Membrane</location>
        <topology evidence="1">Multi-pass membrane protein</topology>
    </subcellularLocation>
</comment>
<dbReference type="GO" id="GO:0016020">
    <property type="term" value="C:membrane"/>
    <property type="evidence" value="ECO:0007669"/>
    <property type="project" value="UniProtKB-SubCell"/>
</dbReference>
<evidence type="ECO:0000256" key="2">
    <source>
        <dbReference type="ARBA" id="ARBA00022692"/>
    </source>
</evidence>
<sequence length="127" mass="14298">MNAISLLMVRLAVGMSMFGHGFVRLPKLTIFAEAMAKNFESTILPSYFTLTFGYILPCVELLVGVMLLLGLWVRFALLLGCGTMISLIFGSSLLEQWGYISIQLIHIAFFALLLNFRHNDIYCLKKD</sequence>
<reference evidence="6 9" key="4">
    <citation type="submission" date="2019-12" db="EMBL/GenBank/DDBJ databases">
        <title>Multi-Generational Helicobacter saguini Isolates.</title>
        <authorList>
            <person name="Mannion A."/>
            <person name="Shen Z."/>
            <person name="Fox J.G."/>
        </authorList>
    </citation>
    <scope>NUCLEOTIDE SEQUENCE [LARGE SCALE GENOMIC DNA]</scope>
    <source>
        <strain evidence="6">16-048</strain>
        <strain evidence="9">16-048 (F4)</strain>
    </source>
</reference>
<proteinExistence type="predicted"/>
<feature type="transmembrane region" description="Helical" evidence="5">
    <location>
        <begin position="75"/>
        <end position="94"/>
    </location>
</feature>
<evidence type="ECO:0000256" key="3">
    <source>
        <dbReference type="ARBA" id="ARBA00022989"/>
    </source>
</evidence>
<dbReference type="Proteomes" id="UP000029714">
    <property type="component" value="Unassembled WGS sequence"/>
</dbReference>
<reference evidence="7 8" key="1">
    <citation type="journal article" date="2014" name="Genome Announc.">
        <title>Draft genome sequences of eight enterohepatic helicobacter species isolated from both laboratory and wild rodents.</title>
        <authorList>
            <person name="Sheh A."/>
            <person name="Shen Z."/>
            <person name="Fox J.G."/>
        </authorList>
    </citation>
    <scope>NUCLEOTIDE SEQUENCE [LARGE SCALE GENOMIC DNA]</scope>
    <source>
        <strain evidence="7 8">MIT 97-6194</strain>
    </source>
</reference>
<dbReference type="AlphaFoldDB" id="A0A347VNT6"/>
<evidence type="ECO:0000256" key="4">
    <source>
        <dbReference type="ARBA" id="ARBA00023136"/>
    </source>
</evidence>
<comment type="caution">
    <text evidence="7">The sequence shown here is derived from an EMBL/GenBank/DDBJ whole genome shotgun (WGS) entry which is preliminary data.</text>
</comment>
<dbReference type="EMBL" id="QBIU01000001">
    <property type="protein sequence ID" value="MWV70035.1"/>
    <property type="molecule type" value="Genomic_DNA"/>
</dbReference>
<dbReference type="Pfam" id="PF07681">
    <property type="entry name" value="DoxX"/>
    <property type="match status" value="1"/>
</dbReference>
<keyword evidence="3 5" id="KW-1133">Transmembrane helix</keyword>
<evidence type="ECO:0000313" key="7">
    <source>
        <dbReference type="EMBL" id="TLD92737.1"/>
    </source>
</evidence>